<evidence type="ECO:0000313" key="2">
    <source>
        <dbReference type="EMBL" id="PGH13830.1"/>
    </source>
</evidence>
<dbReference type="EMBL" id="PDNB01000041">
    <property type="protein sequence ID" value="PGH13830.1"/>
    <property type="molecule type" value="Genomic_DNA"/>
</dbReference>
<proteinExistence type="predicted"/>
<dbReference type="InterPro" id="IPR038846">
    <property type="entry name" value="RPC9"/>
</dbReference>
<sequence>MKILEPQSAILTNAEVLAHFTLNAPRRPPISKNLTPSPDLRDHNTVVKEFHNFVSRLSPHLLTYPSFEPPKPIDDNVNTTQLQSQPTPLDTALRDIIAGLRRFRLTKAEVITIVNLGVGLDTPGASGEKGEGEGTGESMEVDGEGGEDGEADYGALALLDTVIEDREERLTDADVADILKVIRETLGRGKGGEAEGVGEGQAGEGV</sequence>
<reference evidence="2 3" key="1">
    <citation type="submission" date="2017-10" db="EMBL/GenBank/DDBJ databases">
        <title>Comparative genomics in systemic dimorphic fungi from Ajellomycetaceae.</title>
        <authorList>
            <person name="Munoz J.F."/>
            <person name="Mcewen J.G."/>
            <person name="Clay O.K."/>
            <person name="Cuomo C.A."/>
        </authorList>
    </citation>
    <scope>NUCLEOTIDE SEQUENCE [LARGE SCALE GENOMIC DNA]</scope>
    <source>
        <strain evidence="2 3">UAMH5409</strain>
    </source>
</reference>
<organism evidence="2 3">
    <name type="scientific">Helicocarpus griseus UAMH5409</name>
    <dbReference type="NCBI Taxonomy" id="1447875"/>
    <lineage>
        <taxon>Eukaryota</taxon>
        <taxon>Fungi</taxon>
        <taxon>Dikarya</taxon>
        <taxon>Ascomycota</taxon>
        <taxon>Pezizomycotina</taxon>
        <taxon>Eurotiomycetes</taxon>
        <taxon>Eurotiomycetidae</taxon>
        <taxon>Onygenales</taxon>
        <taxon>Ajellomycetaceae</taxon>
        <taxon>Helicocarpus</taxon>
    </lineage>
</organism>
<dbReference type="PANTHER" id="PTHR15561:SF0">
    <property type="entry name" value="DNA-DIRECTED RNA POLYMERASE III SUBUNIT RPC9"/>
    <property type="match status" value="1"/>
</dbReference>
<dbReference type="OrthoDB" id="1746530at2759"/>
<evidence type="ECO:0000313" key="3">
    <source>
        <dbReference type="Proteomes" id="UP000223968"/>
    </source>
</evidence>
<evidence type="ECO:0008006" key="4">
    <source>
        <dbReference type="Google" id="ProtNLM"/>
    </source>
</evidence>
<name>A0A2B7XXS3_9EURO</name>
<dbReference type="STRING" id="1447875.A0A2B7XXS3"/>
<dbReference type="AlphaFoldDB" id="A0A2B7XXS3"/>
<dbReference type="GO" id="GO:0006384">
    <property type="term" value="P:transcription initiation at RNA polymerase III promoter"/>
    <property type="evidence" value="ECO:0007669"/>
    <property type="project" value="InterPro"/>
</dbReference>
<feature type="region of interest" description="Disordered" evidence="1">
    <location>
        <begin position="123"/>
        <end position="148"/>
    </location>
</feature>
<protein>
    <recommendedName>
        <fullName evidence="4">DNA-directed RNA polymerase III subunit RPC9</fullName>
    </recommendedName>
</protein>
<dbReference type="InterPro" id="IPR038324">
    <property type="entry name" value="Rpb4/RPC9_sf"/>
</dbReference>
<dbReference type="GO" id="GO:0005666">
    <property type="term" value="C:RNA polymerase III complex"/>
    <property type="evidence" value="ECO:0007669"/>
    <property type="project" value="InterPro"/>
</dbReference>
<dbReference type="Gene3D" id="1.20.1250.40">
    <property type="match status" value="1"/>
</dbReference>
<keyword evidence="3" id="KW-1185">Reference proteome</keyword>
<dbReference type="PANTHER" id="PTHR15561">
    <property type="entry name" value="CALCITONIN GENE-RELATED PEPTIDE-RECEPTOR COMPONENT PROTEIN"/>
    <property type="match status" value="1"/>
</dbReference>
<dbReference type="Proteomes" id="UP000223968">
    <property type="component" value="Unassembled WGS sequence"/>
</dbReference>
<accession>A0A2B7XXS3</accession>
<feature type="compositionally biased region" description="Acidic residues" evidence="1">
    <location>
        <begin position="139"/>
        <end position="148"/>
    </location>
</feature>
<comment type="caution">
    <text evidence="2">The sequence shown here is derived from an EMBL/GenBank/DDBJ whole genome shotgun (WGS) entry which is preliminary data.</text>
</comment>
<gene>
    <name evidence="2" type="ORF">AJ79_03398</name>
</gene>
<evidence type="ECO:0000256" key="1">
    <source>
        <dbReference type="SAM" id="MobiDB-lite"/>
    </source>
</evidence>